<evidence type="ECO:0000256" key="1">
    <source>
        <dbReference type="ARBA" id="ARBA00009083"/>
    </source>
</evidence>
<protein>
    <recommendedName>
        <fullName evidence="7">28S ribosomal protein S14, mitochondrial</fullName>
    </recommendedName>
</protein>
<dbReference type="InterPro" id="IPR001209">
    <property type="entry name" value="Ribosomal_uS14"/>
</dbReference>
<dbReference type="AlphaFoldDB" id="R7TLW2"/>
<dbReference type="Proteomes" id="UP000014760">
    <property type="component" value="Unassembled WGS sequence"/>
</dbReference>
<evidence type="ECO:0000313" key="6">
    <source>
        <dbReference type="Proteomes" id="UP000014760"/>
    </source>
</evidence>
<dbReference type="HOGENOM" id="CLU_139869_1_0_1"/>
<dbReference type="EMBL" id="AMQN01002800">
    <property type="status" value="NOT_ANNOTATED_CDS"/>
    <property type="molecule type" value="Genomic_DNA"/>
</dbReference>
<sequence length="149" mass="17266">MSILLKVIRDVAFKTVFNEVPASLTKQALVGQPLLRSEPNAYVTQTRGRYMDWVMWRDVKRRRLVAKYADQKLRVNGIRKNTIIPKVIQEIADKDMSAIPRDAHASRTVPRCVLTSKPRSTVHRHRIGRIQWRSLADYNKLSGITRACW</sequence>
<dbReference type="GO" id="GO:0006412">
    <property type="term" value="P:translation"/>
    <property type="evidence" value="ECO:0007669"/>
    <property type="project" value="InterPro"/>
</dbReference>
<dbReference type="OrthoDB" id="413436at2759"/>
<dbReference type="EnsemblMetazoa" id="CapteT219367">
    <property type="protein sequence ID" value="CapteP219367"/>
    <property type="gene ID" value="CapteG219367"/>
</dbReference>
<reference evidence="5" key="3">
    <citation type="submission" date="2015-06" db="UniProtKB">
        <authorList>
            <consortium name="EnsemblMetazoa"/>
        </authorList>
    </citation>
    <scope>IDENTIFICATION</scope>
</reference>
<gene>
    <name evidence="4" type="ORF">CAPTEDRAFT_219367</name>
</gene>
<dbReference type="STRING" id="283909.R7TLW2"/>
<dbReference type="FunCoup" id="R7TLW2">
    <property type="interactions" value="594"/>
</dbReference>
<organism evidence="4">
    <name type="scientific">Capitella teleta</name>
    <name type="common">Polychaete worm</name>
    <dbReference type="NCBI Taxonomy" id="283909"/>
    <lineage>
        <taxon>Eukaryota</taxon>
        <taxon>Metazoa</taxon>
        <taxon>Spiralia</taxon>
        <taxon>Lophotrochozoa</taxon>
        <taxon>Annelida</taxon>
        <taxon>Polychaeta</taxon>
        <taxon>Sedentaria</taxon>
        <taxon>Scolecida</taxon>
        <taxon>Capitellidae</taxon>
        <taxon>Capitella</taxon>
    </lineage>
</organism>
<accession>R7TLW2</accession>
<keyword evidence="6" id="KW-1185">Reference proteome</keyword>
<dbReference type="PANTHER" id="PTHR19836">
    <property type="entry name" value="30S RIBOSOMAL PROTEIN S14"/>
    <property type="match status" value="1"/>
</dbReference>
<dbReference type="Pfam" id="PF00253">
    <property type="entry name" value="Ribosomal_S14"/>
    <property type="match status" value="1"/>
</dbReference>
<comment type="similarity">
    <text evidence="1">Belongs to the universal ribosomal protein uS14 family.</text>
</comment>
<dbReference type="GO" id="GO:0003735">
    <property type="term" value="F:structural constituent of ribosome"/>
    <property type="evidence" value="ECO:0007669"/>
    <property type="project" value="InterPro"/>
</dbReference>
<keyword evidence="2" id="KW-0689">Ribosomal protein</keyword>
<evidence type="ECO:0008006" key="7">
    <source>
        <dbReference type="Google" id="ProtNLM"/>
    </source>
</evidence>
<reference evidence="6" key="1">
    <citation type="submission" date="2012-12" db="EMBL/GenBank/DDBJ databases">
        <authorList>
            <person name="Hellsten U."/>
            <person name="Grimwood J."/>
            <person name="Chapman J.A."/>
            <person name="Shapiro H."/>
            <person name="Aerts A."/>
            <person name="Otillar R.P."/>
            <person name="Terry A.Y."/>
            <person name="Boore J.L."/>
            <person name="Simakov O."/>
            <person name="Marletaz F."/>
            <person name="Cho S.-J."/>
            <person name="Edsinger-Gonzales E."/>
            <person name="Havlak P."/>
            <person name="Kuo D.-H."/>
            <person name="Larsson T."/>
            <person name="Lv J."/>
            <person name="Arendt D."/>
            <person name="Savage R."/>
            <person name="Osoegawa K."/>
            <person name="de Jong P."/>
            <person name="Lindberg D.R."/>
            <person name="Seaver E.C."/>
            <person name="Weisblat D.A."/>
            <person name="Putnam N.H."/>
            <person name="Grigoriev I.V."/>
            <person name="Rokhsar D.S."/>
        </authorList>
    </citation>
    <scope>NUCLEOTIDE SEQUENCE</scope>
    <source>
        <strain evidence="6">I ESC-2004</strain>
    </source>
</reference>
<reference evidence="4 6" key="2">
    <citation type="journal article" date="2013" name="Nature">
        <title>Insights into bilaterian evolution from three spiralian genomes.</title>
        <authorList>
            <person name="Simakov O."/>
            <person name="Marletaz F."/>
            <person name="Cho S.J."/>
            <person name="Edsinger-Gonzales E."/>
            <person name="Havlak P."/>
            <person name="Hellsten U."/>
            <person name="Kuo D.H."/>
            <person name="Larsson T."/>
            <person name="Lv J."/>
            <person name="Arendt D."/>
            <person name="Savage R."/>
            <person name="Osoegawa K."/>
            <person name="de Jong P."/>
            <person name="Grimwood J."/>
            <person name="Chapman J.A."/>
            <person name="Shapiro H."/>
            <person name="Aerts A."/>
            <person name="Otillar R.P."/>
            <person name="Terry A.Y."/>
            <person name="Boore J.L."/>
            <person name="Grigoriev I.V."/>
            <person name="Lindberg D.R."/>
            <person name="Seaver E.C."/>
            <person name="Weisblat D.A."/>
            <person name="Putnam N.H."/>
            <person name="Rokhsar D.S."/>
        </authorList>
    </citation>
    <scope>NUCLEOTIDE SEQUENCE</scope>
    <source>
        <strain evidence="4 6">I ESC-2004</strain>
    </source>
</reference>
<evidence type="ECO:0000256" key="2">
    <source>
        <dbReference type="ARBA" id="ARBA00022980"/>
    </source>
</evidence>
<dbReference type="Gene3D" id="1.10.287.1480">
    <property type="match status" value="1"/>
</dbReference>
<dbReference type="OMA" id="FGLCRNQ"/>
<keyword evidence="3" id="KW-0687">Ribonucleoprotein</keyword>
<name>R7TLW2_CAPTE</name>
<evidence type="ECO:0000313" key="4">
    <source>
        <dbReference type="EMBL" id="ELT92546.1"/>
    </source>
</evidence>
<dbReference type="GO" id="GO:0005763">
    <property type="term" value="C:mitochondrial small ribosomal subunit"/>
    <property type="evidence" value="ECO:0007669"/>
    <property type="project" value="TreeGrafter"/>
</dbReference>
<evidence type="ECO:0000313" key="5">
    <source>
        <dbReference type="EnsemblMetazoa" id="CapteP219367"/>
    </source>
</evidence>
<dbReference type="EMBL" id="KB310082">
    <property type="protein sequence ID" value="ELT92546.1"/>
    <property type="molecule type" value="Genomic_DNA"/>
</dbReference>
<evidence type="ECO:0000256" key="3">
    <source>
        <dbReference type="ARBA" id="ARBA00023274"/>
    </source>
</evidence>
<proteinExistence type="inferred from homology"/>
<dbReference type="SUPFAM" id="SSF57716">
    <property type="entry name" value="Glucocorticoid receptor-like (DNA-binding domain)"/>
    <property type="match status" value="1"/>
</dbReference>
<dbReference type="PANTHER" id="PTHR19836:SF19">
    <property type="entry name" value="SMALL RIBOSOMAL SUBUNIT PROTEIN US14M"/>
    <property type="match status" value="1"/>
</dbReference>